<dbReference type="EMBL" id="MU006572">
    <property type="protein sequence ID" value="KAF2747518.1"/>
    <property type="molecule type" value="Genomic_DNA"/>
</dbReference>
<sequence length="103" mass="11530">MKITFFATALFTSTVAARVFYLYEHNDLNGNGWQEDRPNDGTCWNIGDHGRKASSVSGVDSTGPCTTFYNQRGCTGGQWVQRGYAATVPLFLNDNFWSFKNQC</sequence>
<name>A0A6A6VA80_9PLEO</name>
<dbReference type="Gene3D" id="2.60.20.10">
    <property type="entry name" value="Crystallins"/>
    <property type="match status" value="1"/>
</dbReference>
<evidence type="ECO:0000256" key="1">
    <source>
        <dbReference type="SAM" id="SignalP"/>
    </source>
</evidence>
<evidence type="ECO:0000313" key="3">
    <source>
        <dbReference type="Proteomes" id="UP000799440"/>
    </source>
</evidence>
<evidence type="ECO:0000313" key="2">
    <source>
        <dbReference type="EMBL" id="KAF2747518.1"/>
    </source>
</evidence>
<reference evidence="2" key="1">
    <citation type="journal article" date="2020" name="Stud. Mycol.">
        <title>101 Dothideomycetes genomes: a test case for predicting lifestyles and emergence of pathogens.</title>
        <authorList>
            <person name="Haridas S."/>
            <person name="Albert R."/>
            <person name="Binder M."/>
            <person name="Bloem J."/>
            <person name="Labutti K."/>
            <person name="Salamov A."/>
            <person name="Andreopoulos B."/>
            <person name="Baker S."/>
            <person name="Barry K."/>
            <person name="Bills G."/>
            <person name="Bluhm B."/>
            <person name="Cannon C."/>
            <person name="Castanera R."/>
            <person name="Culley D."/>
            <person name="Daum C."/>
            <person name="Ezra D."/>
            <person name="Gonzalez J."/>
            <person name="Henrissat B."/>
            <person name="Kuo A."/>
            <person name="Liang C."/>
            <person name="Lipzen A."/>
            <person name="Lutzoni F."/>
            <person name="Magnuson J."/>
            <person name="Mondo S."/>
            <person name="Nolan M."/>
            <person name="Ohm R."/>
            <person name="Pangilinan J."/>
            <person name="Park H.-J."/>
            <person name="Ramirez L."/>
            <person name="Alfaro M."/>
            <person name="Sun H."/>
            <person name="Tritt A."/>
            <person name="Yoshinaga Y."/>
            <person name="Zwiers L.-H."/>
            <person name="Turgeon B."/>
            <person name="Goodwin S."/>
            <person name="Spatafora J."/>
            <person name="Crous P."/>
            <person name="Grigoriev I."/>
        </authorList>
    </citation>
    <scope>NUCLEOTIDE SEQUENCE</scope>
    <source>
        <strain evidence="2">CBS 119925</strain>
    </source>
</reference>
<feature type="chain" id="PRO_5025467758" evidence="1">
    <location>
        <begin position="18"/>
        <end position="103"/>
    </location>
</feature>
<keyword evidence="1" id="KW-0732">Signal</keyword>
<accession>A0A6A6VA80</accession>
<protein>
    <submittedName>
        <fullName evidence="2">Uncharacterized protein</fullName>
    </submittedName>
</protein>
<dbReference type="Proteomes" id="UP000799440">
    <property type="component" value="Unassembled WGS sequence"/>
</dbReference>
<dbReference type="AlphaFoldDB" id="A0A6A6VA80"/>
<gene>
    <name evidence="2" type="ORF">M011DRAFT_458383</name>
</gene>
<organism evidence="2 3">
    <name type="scientific">Sporormia fimetaria CBS 119925</name>
    <dbReference type="NCBI Taxonomy" id="1340428"/>
    <lineage>
        <taxon>Eukaryota</taxon>
        <taxon>Fungi</taxon>
        <taxon>Dikarya</taxon>
        <taxon>Ascomycota</taxon>
        <taxon>Pezizomycotina</taxon>
        <taxon>Dothideomycetes</taxon>
        <taxon>Pleosporomycetidae</taxon>
        <taxon>Pleosporales</taxon>
        <taxon>Sporormiaceae</taxon>
        <taxon>Sporormia</taxon>
    </lineage>
</organism>
<keyword evidence="3" id="KW-1185">Reference proteome</keyword>
<proteinExistence type="predicted"/>
<dbReference type="OrthoDB" id="4789728at2759"/>
<feature type="signal peptide" evidence="1">
    <location>
        <begin position="1"/>
        <end position="17"/>
    </location>
</feature>